<dbReference type="InterPro" id="IPR013087">
    <property type="entry name" value="Znf_C2H2_type"/>
</dbReference>
<gene>
    <name evidence="12" type="ORF">SMACR_03132</name>
</gene>
<sequence>MPQEALKPSGYWCTLCGKKFTRKEHLERHIPHHTGIKPWGCDHCLMTFGRQDLLRRHQTIYHSIPDGLDPVPVKVGSHKPDVACKACHRAKCQCDKRKPSCGSCLKKGIQCVPRENKRTAKAQVRANRSAATQPPALPAQLPLPAPSAPVERSHQEPAMKASLEEMLVMARCSPEATGSQNSFMSGSAMTENMAAGGSFTMHDLAFTNPTYEVFEGFGNPIQSFDPKGAVLGSQSQNFTTMIDVSPNSPFGTEFEGYSGITDWSEFSISDGTVPDYGSFAGYGGFAKNGTTHHPLVGNQQAFKHIGQNDGSVSAQHRSQMSQPLLSNAVHQQVCPHFEPNNGMIISSPHTPHQGFASMSSYGLPSPAKTTPSPPASGSCAQFEGDEPTLTNGVSQPTFYKDWRRMVGDIPIETLADYLSAHKEELKERGIL</sequence>
<keyword evidence="7" id="KW-0539">Nucleus</keyword>
<evidence type="ECO:0000313" key="12">
    <source>
        <dbReference type="EMBL" id="KAA8634393.1"/>
    </source>
</evidence>
<keyword evidence="5" id="KW-0805">Transcription regulation</keyword>
<dbReference type="EMBL" id="NMPR01000023">
    <property type="protein sequence ID" value="KAA8634393.1"/>
    <property type="molecule type" value="Genomic_DNA"/>
</dbReference>
<feature type="region of interest" description="Disordered" evidence="9">
    <location>
        <begin position="343"/>
        <end position="394"/>
    </location>
</feature>
<dbReference type="PROSITE" id="PS50157">
    <property type="entry name" value="ZINC_FINGER_C2H2_2"/>
    <property type="match status" value="2"/>
</dbReference>
<dbReference type="Gene3D" id="3.30.160.60">
    <property type="entry name" value="Classic Zinc Finger"/>
    <property type="match status" value="2"/>
</dbReference>
<accession>A0A8S8ZWJ7</accession>
<proteinExistence type="predicted"/>
<dbReference type="InterPro" id="IPR001138">
    <property type="entry name" value="Zn2Cys6_DnaBD"/>
</dbReference>
<dbReference type="InterPro" id="IPR036864">
    <property type="entry name" value="Zn2-C6_fun-type_DNA-bd_sf"/>
</dbReference>
<feature type="domain" description="C2H2-type" evidence="11">
    <location>
        <begin position="11"/>
        <end position="38"/>
    </location>
</feature>
<dbReference type="PANTHER" id="PTHR47660:SF2">
    <property type="entry name" value="TRANSCRIPTION FACTOR WITH C2H2 AND ZN(2)-CYS(6) DNA BINDING DOMAIN (EUROFUNG)"/>
    <property type="match status" value="1"/>
</dbReference>
<feature type="domain" description="C2H2-type" evidence="11">
    <location>
        <begin position="39"/>
        <end position="63"/>
    </location>
</feature>
<evidence type="ECO:0000256" key="5">
    <source>
        <dbReference type="ARBA" id="ARBA00023015"/>
    </source>
</evidence>
<keyword evidence="3 8" id="KW-0863">Zinc-finger</keyword>
<dbReference type="CDD" id="cd00067">
    <property type="entry name" value="GAL4"/>
    <property type="match status" value="1"/>
</dbReference>
<keyword evidence="6" id="KW-0804">Transcription</keyword>
<keyword evidence="2" id="KW-0677">Repeat</keyword>
<dbReference type="VEuPathDB" id="FungiDB:SMAC_03132"/>
<dbReference type="SMART" id="SM00066">
    <property type="entry name" value="GAL4"/>
    <property type="match status" value="1"/>
</dbReference>
<dbReference type="PROSITE" id="PS50048">
    <property type="entry name" value="ZN2_CY6_FUNGAL_2"/>
    <property type="match status" value="1"/>
</dbReference>
<protein>
    <submittedName>
        <fullName evidence="12">Uncharacterized protein</fullName>
    </submittedName>
</protein>
<feature type="compositionally biased region" description="Pro residues" evidence="9">
    <location>
        <begin position="135"/>
        <end position="147"/>
    </location>
</feature>
<evidence type="ECO:0000256" key="8">
    <source>
        <dbReference type="PROSITE-ProRule" id="PRU00042"/>
    </source>
</evidence>
<dbReference type="AlphaFoldDB" id="A0A8S8ZWJ7"/>
<dbReference type="OMA" id="AKCQCDK"/>
<dbReference type="GO" id="GO:0000981">
    <property type="term" value="F:DNA-binding transcription factor activity, RNA polymerase II-specific"/>
    <property type="evidence" value="ECO:0007669"/>
    <property type="project" value="InterPro"/>
</dbReference>
<evidence type="ECO:0000256" key="9">
    <source>
        <dbReference type="SAM" id="MobiDB-lite"/>
    </source>
</evidence>
<organism evidence="12 13">
    <name type="scientific">Sordaria macrospora</name>
    <dbReference type="NCBI Taxonomy" id="5147"/>
    <lineage>
        <taxon>Eukaryota</taxon>
        <taxon>Fungi</taxon>
        <taxon>Dikarya</taxon>
        <taxon>Ascomycota</taxon>
        <taxon>Pezizomycotina</taxon>
        <taxon>Sordariomycetes</taxon>
        <taxon>Sordariomycetidae</taxon>
        <taxon>Sordariales</taxon>
        <taxon>Sordariaceae</taxon>
        <taxon>Sordaria</taxon>
    </lineage>
</organism>
<evidence type="ECO:0000259" key="10">
    <source>
        <dbReference type="PROSITE" id="PS50048"/>
    </source>
</evidence>
<evidence type="ECO:0000256" key="6">
    <source>
        <dbReference type="ARBA" id="ARBA00023163"/>
    </source>
</evidence>
<dbReference type="Proteomes" id="UP000433876">
    <property type="component" value="Unassembled WGS sequence"/>
</dbReference>
<evidence type="ECO:0000256" key="7">
    <source>
        <dbReference type="ARBA" id="ARBA00023242"/>
    </source>
</evidence>
<feature type="region of interest" description="Disordered" evidence="9">
    <location>
        <begin position="122"/>
        <end position="150"/>
    </location>
</feature>
<comment type="caution">
    <text evidence="12">The sequence shown here is derived from an EMBL/GenBank/DDBJ whole genome shotgun (WGS) entry which is preliminary data.</text>
</comment>
<dbReference type="SMART" id="SM00355">
    <property type="entry name" value="ZnF_C2H2"/>
    <property type="match status" value="2"/>
</dbReference>
<dbReference type="GO" id="GO:0008270">
    <property type="term" value="F:zinc ion binding"/>
    <property type="evidence" value="ECO:0007669"/>
    <property type="project" value="UniProtKB-KW"/>
</dbReference>
<reference evidence="12 13" key="1">
    <citation type="submission" date="2017-07" db="EMBL/GenBank/DDBJ databases">
        <title>Genome sequence of the Sordaria macrospora wild type strain R19027.</title>
        <authorList>
            <person name="Nowrousian M."/>
            <person name="Teichert I."/>
            <person name="Kueck U."/>
        </authorList>
    </citation>
    <scope>NUCLEOTIDE SEQUENCE [LARGE SCALE GENOMIC DNA]</scope>
    <source>
        <strain evidence="12 13">R19027</strain>
        <tissue evidence="12">Mycelium</tissue>
    </source>
</reference>
<dbReference type="SUPFAM" id="SSF57701">
    <property type="entry name" value="Zn2/Cys6 DNA-binding domain"/>
    <property type="match status" value="1"/>
</dbReference>
<dbReference type="SUPFAM" id="SSF57667">
    <property type="entry name" value="beta-beta-alpha zinc fingers"/>
    <property type="match status" value="1"/>
</dbReference>
<feature type="domain" description="Zn(2)-C6 fungal-type" evidence="10">
    <location>
        <begin position="83"/>
        <end position="112"/>
    </location>
</feature>
<evidence type="ECO:0000256" key="1">
    <source>
        <dbReference type="ARBA" id="ARBA00022723"/>
    </source>
</evidence>
<evidence type="ECO:0000256" key="4">
    <source>
        <dbReference type="ARBA" id="ARBA00022833"/>
    </source>
</evidence>
<keyword evidence="4" id="KW-0862">Zinc</keyword>
<dbReference type="FunFam" id="3.30.160.60:FF:000100">
    <property type="entry name" value="Zinc finger 45-like"/>
    <property type="match status" value="1"/>
</dbReference>
<dbReference type="PANTHER" id="PTHR47660">
    <property type="entry name" value="TRANSCRIPTION FACTOR WITH C2H2 AND ZN(2)-CYS(6) DNA BINDING DOMAIN (EUROFUNG)-RELATED-RELATED"/>
    <property type="match status" value="1"/>
</dbReference>
<dbReference type="Pfam" id="PF00172">
    <property type="entry name" value="Zn_clus"/>
    <property type="match status" value="1"/>
</dbReference>
<name>A0A8S8ZWJ7_SORMA</name>
<evidence type="ECO:0000256" key="3">
    <source>
        <dbReference type="ARBA" id="ARBA00022771"/>
    </source>
</evidence>
<evidence type="ECO:0000313" key="13">
    <source>
        <dbReference type="Proteomes" id="UP000433876"/>
    </source>
</evidence>
<evidence type="ECO:0000259" key="11">
    <source>
        <dbReference type="PROSITE" id="PS50157"/>
    </source>
</evidence>
<dbReference type="InterPro" id="IPR036236">
    <property type="entry name" value="Znf_C2H2_sf"/>
</dbReference>
<feature type="compositionally biased region" description="Low complexity" evidence="9">
    <location>
        <begin position="364"/>
        <end position="378"/>
    </location>
</feature>
<keyword evidence="1" id="KW-0479">Metal-binding</keyword>
<dbReference type="PROSITE" id="PS00463">
    <property type="entry name" value="ZN2_CY6_FUNGAL_1"/>
    <property type="match status" value="1"/>
</dbReference>
<dbReference type="PROSITE" id="PS00028">
    <property type="entry name" value="ZINC_FINGER_C2H2_1"/>
    <property type="match status" value="2"/>
</dbReference>
<evidence type="ECO:0000256" key="2">
    <source>
        <dbReference type="ARBA" id="ARBA00022737"/>
    </source>
</evidence>
<dbReference type="Gene3D" id="4.10.240.10">
    <property type="entry name" value="Zn(2)-C6 fungal-type DNA-binding domain"/>
    <property type="match status" value="1"/>
</dbReference>
<feature type="compositionally biased region" description="Polar residues" evidence="9">
    <location>
        <begin position="343"/>
        <end position="362"/>
    </location>
</feature>